<name>A0A955L096_9BACT</name>
<evidence type="ECO:0000313" key="2">
    <source>
        <dbReference type="Proteomes" id="UP000745577"/>
    </source>
</evidence>
<protein>
    <submittedName>
        <fullName evidence="1">Uncharacterized protein</fullName>
    </submittedName>
</protein>
<comment type="caution">
    <text evidence="1">The sequence shown here is derived from an EMBL/GenBank/DDBJ whole genome shotgun (WGS) entry which is preliminary data.</text>
</comment>
<evidence type="ECO:0000313" key="1">
    <source>
        <dbReference type="EMBL" id="MCA9379878.1"/>
    </source>
</evidence>
<reference evidence="1" key="1">
    <citation type="submission" date="2020-04" db="EMBL/GenBank/DDBJ databases">
        <authorList>
            <person name="Zhang T."/>
        </authorList>
    </citation>
    <scope>NUCLEOTIDE SEQUENCE</scope>
    <source>
        <strain evidence="1">HKST-UBA15</strain>
    </source>
</reference>
<reference evidence="1" key="2">
    <citation type="journal article" date="2021" name="Microbiome">
        <title>Successional dynamics and alternative stable states in a saline activated sludge microbial community over 9 years.</title>
        <authorList>
            <person name="Wang Y."/>
            <person name="Ye J."/>
            <person name="Ju F."/>
            <person name="Liu L."/>
            <person name="Boyd J.A."/>
            <person name="Deng Y."/>
            <person name="Parks D.H."/>
            <person name="Jiang X."/>
            <person name="Yin X."/>
            <person name="Woodcroft B.J."/>
            <person name="Tyson G.W."/>
            <person name="Hugenholtz P."/>
            <person name="Polz M.F."/>
            <person name="Zhang T."/>
        </authorList>
    </citation>
    <scope>NUCLEOTIDE SEQUENCE</scope>
    <source>
        <strain evidence="1">HKST-UBA15</strain>
    </source>
</reference>
<organism evidence="1 2">
    <name type="scientific">Candidatus Dojkabacteria bacterium</name>
    <dbReference type="NCBI Taxonomy" id="2099670"/>
    <lineage>
        <taxon>Bacteria</taxon>
        <taxon>Candidatus Dojkabacteria</taxon>
    </lineage>
</organism>
<dbReference type="Proteomes" id="UP000745577">
    <property type="component" value="Unassembled WGS sequence"/>
</dbReference>
<gene>
    <name evidence="1" type="ORF">KC675_01730</name>
</gene>
<proteinExistence type="predicted"/>
<accession>A0A955L096</accession>
<sequence length="165" mass="19402">MDKKTQKKYHELSYEILPDTYYEHGYRVKFEGFTADYIYDIAALLASCQVDNTYGIICCGCEVMGCGGLYVSTRIIGDDIVWEKFWDHQSAMPPEPEEELSEFDLAYISENKEDHLIIKPPIYFELDKYIAFAEELERDAMKFSHYKKYLHDKLNKYLSGDTFSY</sequence>
<dbReference type="AlphaFoldDB" id="A0A955L096"/>
<dbReference type="EMBL" id="JAGQLL010000016">
    <property type="protein sequence ID" value="MCA9379878.1"/>
    <property type="molecule type" value="Genomic_DNA"/>
</dbReference>